<evidence type="ECO:0000259" key="2">
    <source>
        <dbReference type="PROSITE" id="PS50110"/>
    </source>
</evidence>
<dbReference type="EMBL" id="CADCUA010000231">
    <property type="protein sequence ID" value="CAA9312828.1"/>
    <property type="molecule type" value="Genomic_DNA"/>
</dbReference>
<dbReference type="AlphaFoldDB" id="A0A6J4KVX6"/>
<accession>A0A6J4KVX6</accession>
<evidence type="ECO:0000256" key="1">
    <source>
        <dbReference type="PROSITE-ProRule" id="PRU00169"/>
    </source>
</evidence>
<protein>
    <recommendedName>
        <fullName evidence="2">Response regulatory domain-containing protein</fullName>
    </recommendedName>
</protein>
<dbReference type="InterPro" id="IPR011006">
    <property type="entry name" value="CheY-like_superfamily"/>
</dbReference>
<dbReference type="PROSITE" id="PS50110">
    <property type="entry name" value="RESPONSE_REGULATORY"/>
    <property type="match status" value="1"/>
</dbReference>
<reference evidence="3" key="1">
    <citation type="submission" date="2020-02" db="EMBL/GenBank/DDBJ databases">
        <authorList>
            <person name="Meier V. D."/>
        </authorList>
    </citation>
    <scope>NUCLEOTIDE SEQUENCE</scope>
    <source>
        <strain evidence="3">AVDCRST_MAG71</strain>
    </source>
</reference>
<dbReference type="PANTHER" id="PTHR44520">
    <property type="entry name" value="RESPONSE REGULATOR RCP1-RELATED"/>
    <property type="match status" value="1"/>
</dbReference>
<dbReference type="Gene3D" id="3.40.50.2300">
    <property type="match status" value="1"/>
</dbReference>
<dbReference type="CDD" id="cd17557">
    <property type="entry name" value="REC_Rcp-like"/>
    <property type="match status" value="1"/>
</dbReference>
<name>A0A6J4KVX6_9GAMM</name>
<organism evidence="3">
    <name type="scientific">uncultured Lysobacter sp</name>
    <dbReference type="NCBI Taxonomy" id="271060"/>
    <lineage>
        <taxon>Bacteria</taxon>
        <taxon>Pseudomonadati</taxon>
        <taxon>Pseudomonadota</taxon>
        <taxon>Gammaproteobacteria</taxon>
        <taxon>Lysobacterales</taxon>
        <taxon>Lysobacteraceae</taxon>
        <taxon>Lysobacter</taxon>
        <taxon>environmental samples</taxon>
    </lineage>
</organism>
<keyword evidence="1" id="KW-0597">Phosphoprotein</keyword>
<dbReference type="Pfam" id="PF00072">
    <property type="entry name" value="Response_reg"/>
    <property type="match status" value="1"/>
</dbReference>
<feature type="domain" description="Response regulatory" evidence="2">
    <location>
        <begin position="7"/>
        <end position="135"/>
    </location>
</feature>
<dbReference type="InterPro" id="IPR001789">
    <property type="entry name" value="Sig_transdc_resp-reg_receiver"/>
</dbReference>
<dbReference type="SMART" id="SM00448">
    <property type="entry name" value="REC"/>
    <property type="match status" value="1"/>
</dbReference>
<sequence>MNAQLPTVLLAEDNPDDRFLIERAIRRSRQAVSLQVVGDGAQAIDYLAGNAPFHDRTRHPPPRLVLLDWKLSRRSGLEVLQWVRSRSHLDGLPVVVLSASGEREDVCQALGARANSYLQKPGSSSDLLERMDATLTYWLQHNLGPAALAGPHEPADDVAPTAAAR</sequence>
<feature type="modified residue" description="4-aspartylphosphate" evidence="1">
    <location>
        <position position="68"/>
    </location>
</feature>
<proteinExistence type="predicted"/>
<dbReference type="GO" id="GO:0000160">
    <property type="term" value="P:phosphorelay signal transduction system"/>
    <property type="evidence" value="ECO:0007669"/>
    <property type="project" value="InterPro"/>
</dbReference>
<dbReference type="PANTHER" id="PTHR44520:SF1">
    <property type="entry name" value="TWO-COMPONENT SYSTEM REGULATORY PROTEIN"/>
    <property type="match status" value="1"/>
</dbReference>
<gene>
    <name evidence="3" type="ORF">AVDCRST_MAG71-865</name>
</gene>
<evidence type="ECO:0000313" key="3">
    <source>
        <dbReference type="EMBL" id="CAA9312828.1"/>
    </source>
</evidence>
<dbReference type="InterPro" id="IPR052893">
    <property type="entry name" value="TCS_response_regulator"/>
</dbReference>
<dbReference type="SUPFAM" id="SSF52172">
    <property type="entry name" value="CheY-like"/>
    <property type="match status" value="1"/>
</dbReference>